<accession>A0A1K2F354</accession>
<evidence type="ECO:0000256" key="1">
    <source>
        <dbReference type="SAM" id="MobiDB-lite"/>
    </source>
</evidence>
<dbReference type="AlphaFoldDB" id="A0A1K2F354"/>
<feature type="compositionally biased region" description="Polar residues" evidence="1">
    <location>
        <begin position="104"/>
        <end position="114"/>
    </location>
</feature>
<dbReference type="STRING" id="1893.SAMN02787144_102968"/>
<feature type="compositionally biased region" description="Basic residues" evidence="1">
    <location>
        <begin position="40"/>
        <end position="52"/>
    </location>
</feature>
<evidence type="ECO:0000313" key="2">
    <source>
        <dbReference type="EMBL" id="SFY42203.1"/>
    </source>
</evidence>
<feature type="compositionally biased region" description="Low complexity" evidence="1">
    <location>
        <begin position="88"/>
        <end position="103"/>
    </location>
</feature>
<feature type="region of interest" description="Disordered" evidence="1">
    <location>
        <begin position="23"/>
        <end position="132"/>
    </location>
</feature>
<dbReference type="EMBL" id="FPJO01000029">
    <property type="protein sequence ID" value="SFY42203.1"/>
    <property type="molecule type" value="Genomic_DNA"/>
</dbReference>
<evidence type="ECO:0000313" key="3">
    <source>
        <dbReference type="Proteomes" id="UP000181909"/>
    </source>
</evidence>
<dbReference type="Proteomes" id="UP000181909">
    <property type="component" value="Unassembled WGS sequence"/>
</dbReference>
<gene>
    <name evidence="2" type="ORF">SAMN02787144_102968</name>
</gene>
<proteinExistence type="predicted"/>
<reference evidence="2 3" key="1">
    <citation type="submission" date="2016-11" db="EMBL/GenBank/DDBJ databases">
        <authorList>
            <person name="Jaros S."/>
            <person name="Januszkiewicz K."/>
            <person name="Wedrychowicz H."/>
        </authorList>
    </citation>
    <scope>NUCLEOTIDE SEQUENCE [LARGE SCALE GENOMIC DNA]</scope>
    <source>
        <strain evidence="2 3">OK807</strain>
    </source>
</reference>
<sequence>MHLRPVIWVTWHVDDKYETLLRPVPSRPVSDADDEDAVRRPRPVSHPHRGARRLPGGASTGATESSIKPSAPQGARTLCDLQLRMLRGDPGSASPAGSGVPSPWQRSLTESDPWQTAEPRLTDRVLDVSALR</sequence>
<protein>
    <submittedName>
        <fullName evidence="2">Uncharacterized protein</fullName>
    </submittedName>
</protein>
<organism evidence="2 3">
    <name type="scientific">Streptomyces atratus</name>
    <dbReference type="NCBI Taxonomy" id="1893"/>
    <lineage>
        <taxon>Bacteria</taxon>
        <taxon>Bacillati</taxon>
        <taxon>Actinomycetota</taxon>
        <taxon>Actinomycetes</taxon>
        <taxon>Kitasatosporales</taxon>
        <taxon>Streptomycetaceae</taxon>
        <taxon>Streptomyces</taxon>
    </lineage>
</organism>
<name>A0A1K2F354_STRAR</name>